<accession>A0A1X7JK33</accession>
<keyword evidence="9" id="KW-1133">Transmembrane helix</keyword>
<evidence type="ECO:0000256" key="2">
    <source>
        <dbReference type="ARBA" id="ARBA00022475"/>
    </source>
</evidence>
<keyword evidence="11" id="KW-1185">Reference proteome</keyword>
<comment type="subcellular location">
    <subcellularLocation>
        <location evidence="1">Cell membrane</location>
        <topology evidence="1">Multi-pass membrane protein</topology>
    </subcellularLocation>
</comment>
<feature type="transmembrane region" description="Helical" evidence="9">
    <location>
        <begin position="330"/>
        <end position="352"/>
    </location>
</feature>
<dbReference type="Pfam" id="PF06580">
    <property type="entry name" value="His_kinase"/>
    <property type="match status" value="1"/>
</dbReference>
<keyword evidence="9" id="KW-0812">Transmembrane</keyword>
<dbReference type="Pfam" id="PF00672">
    <property type="entry name" value="HAMP"/>
    <property type="match status" value="1"/>
</dbReference>
<keyword evidence="3" id="KW-0597">Phosphoprotein</keyword>
<evidence type="ECO:0000313" key="10">
    <source>
        <dbReference type="EMBL" id="SMG28349.1"/>
    </source>
</evidence>
<dbReference type="Proteomes" id="UP000193834">
    <property type="component" value="Unassembled WGS sequence"/>
</dbReference>
<proteinExistence type="predicted"/>
<keyword evidence="7" id="KW-0175">Coiled coil</keyword>
<dbReference type="SUPFAM" id="SSF158472">
    <property type="entry name" value="HAMP domain-like"/>
    <property type="match status" value="1"/>
</dbReference>
<dbReference type="SUPFAM" id="SSF55874">
    <property type="entry name" value="ATPase domain of HSP90 chaperone/DNA topoisomerase II/histidine kinase"/>
    <property type="match status" value="1"/>
</dbReference>
<evidence type="ECO:0000256" key="6">
    <source>
        <dbReference type="ARBA" id="ARBA00023136"/>
    </source>
</evidence>
<dbReference type="InterPro" id="IPR010559">
    <property type="entry name" value="Sig_transdc_His_kin_internal"/>
</dbReference>
<dbReference type="InterPro" id="IPR003594">
    <property type="entry name" value="HATPase_dom"/>
</dbReference>
<dbReference type="InterPro" id="IPR050640">
    <property type="entry name" value="Bact_2-comp_sensor_kinase"/>
</dbReference>
<protein>
    <submittedName>
        <fullName evidence="10">Histidine kinase-, DNA gyrase B-, and HSP90-like ATPase</fullName>
    </submittedName>
</protein>
<evidence type="ECO:0000256" key="9">
    <source>
        <dbReference type="SAM" id="Phobius"/>
    </source>
</evidence>
<evidence type="ECO:0000256" key="8">
    <source>
        <dbReference type="SAM" id="MobiDB-lite"/>
    </source>
</evidence>
<evidence type="ECO:0000256" key="5">
    <source>
        <dbReference type="ARBA" id="ARBA00022777"/>
    </source>
</evidence>
<dbReference type="EMBL" id="FXAZ01000001">
    <property type="protein sequence ID" value="SMG28349.1"/>
    <property type="molecule type" value="Genomic_DNA"/>
</dbReference>
<gene>
    <name evidence="10" type="ORF">SAMN06295960_1687</name>
</gene>
<dbReference type="Pfam" id="PF02518">
    <property type="entry name" value="HATPase_c"/>
    <property type="match status" value="1"/>
</dbReference>
<feature type="region of interest" description="Disordered" evidence="8">
    <location>
        <begin position="82"/>
        <end position="115"/>
    </location>
</feature>
<dbReference type="CDD" id="cd06225">
    <property type="entry name" value="HAMP"/>
    <property type="match status" value="1"/>
</dbReference>
<dbReference type="STRING" id="1852522.SAMN06295960_1687"/>
<dbReference type="PROSITE" id="PS50885">
    <property type="entry name" value="HAMP"/>
    <property type="match status" value="1"/>
</dbReference>
<evidence type="ECO:0000313" key="11">
    <source>
        <dbReference type="Proteomes" id="UP000193834"/>
    </source>
</evidence>
<evidence type="ECO:0000256" key="7">
    <source>
        <dbReference type="SAM" id="Coils"/>
    </source>
</evidence>
<feature type="coiled-coil region" evidence="7">
    <location>
        <begin position="394"/>
        <end position="428"/>
    </location>
</feature>
<sequence length="637" mass="73744">MNLRYKLFSGFVLLIIIPLFFFATTTFLITFHLLEKKYSEQAEFSMRAIGQSLSYIFDEINIVTDSGIANDVFKQALSAPDPTSQELISSNNPAAESGQSPTEDKVDESQSGDGLEGIDYIRQNERQQNFRKLLFNHPTISYAFLYNLRGFSDSEIVRIFTKEGFKEMPLNEFKGHPVYKEVMELKGQPLWIGPNEYPEITGTEPVFTQIRAVKNLTTLKSIGISVVQMKAWEVDSFFNTFYTANENENTRFFIVNDQGFIIYDNKKSHSGQTLQDMLTKPLKLTKGYYSYKDKFNADQSIISSYEMPKYNWHLVSIRDWNSLSNEMVDYIRWVSIIIAICIIGAFMFNMLFMNRITNHIGRIVRFMRKVEDGDLHARVVEEGTDELATLSKGYNRLMDRVNGLIDQVKQEQNQKTAAEMRVLQAQIKPHFLFNTLESINVLAIQNQGRKVSQMVYRLGNILRISIQDKEEITIRQELEYLRSYLEIQKFRFDEVFNFEIDVPDDLMQYMIQKLTLQPLVENCIQHAFDGTTEMGWIRISAHSDAERIYLIVEDNGVGMSNEQLQRFVYMDTDDTNNLVPQLQETMNVERRGLGVRSVADRIRIQYGPRYGLYVCSQAGQGTIIQCTIPRYEQGENV</sequence>
<keyword evidence="2" id="KW-1003">Cell membrane</keyword>
<name>A0A1X7JK33_9BACL</name>
<dbReference type="InterPro" id="IPR036890">
    <property type="entry name" value="HATPase_C_sf"/>
</dbReference>
<dbReference type="RefSeq" id="WP_085493798.1">
    <property type="nucleotide sequence ID" value="NZ_FXAZ01000001.1"/>
</dbReference>
<feature type="compositionally biased region" description="Polar residues" evidence="8">
    <location>
        <begin position="82"/>
        <end position="101"/>
    </location>
</feature>
<keyword evidence="5 10" id="KW-0418">Kinase</keyword>
<dbReference type="AlphaFoldDB" id="A0A1X7JK33"/>
<dbReference type="PANTHER" id="PTHR34220:SF7">
    <property type="entry name" value="SENSOR HISTIDINE KINASE YPDA"/>
    <property type="match status" value="1"/>
</dbReference>
<dbReference type="Gene3D" id="3.30.450.20">
    <property type="entry name" value="PAS domain"/>
    <property type="match status" value="1"/>
</dbReference>
<dbReference type="Gene3D" id="6.10.340.10">
    <property type="match status" value="1"/>
</dbReference>
<evidence type="ECO:0000256" key="1">
    <source>
        <dbReference type="ARBA" id="ARBA00004651"/>
    </source>
</evidence>
<dbReference type="PANTHER" id="PTHR34220">
    <property type="entry name" value="SENSOR HISTIDINE KINASE YPDA"/>
    <property type="match status" value="1"/>
</dbReference>
<dbReference type="SMART" id="SM00304">
    <property type="entry name" value="HAMP"/>
    <property type="match status" value="1"/>
</dbReference>
<evidence type="ECO:0000256" key="3">
    <source>
        <dbReference type="ARBA" id="ARBA00022553"/>
    </source>
</evidence>
<dbReference type="GO" id="GO:0005886">
    <property type="term" value="C:plasma membrane"/>
    <property type="evidence" value="ECO:0007669"/>
    <property type="project" value="UniProtKB-SubCell"/>
</dbReference>
<feature type="transmembrane region" description="Helical" evidence="9">
    <location>
        <begin position="7"/>
        <end position="34"/>
    </location>
</feature>
<dbReference type="GO" id="GO:0000155">
    <property type="term" value="F:phosphorelay sensor kinase activity"/>
    <property type="evidence" value="ECO:0007669"/>
    <property type="project" value="InterPro"/>
</dbReference>
<keyword evidence="6 9" id="KW-0472">Membrane</keyword>
<dbReference type="Gene3D" id="3.30.565.10">
    <property type="entry name" value="Histidine kinase-like ATPase, C-terminal domain"/>
    <property type="match status" value="1"/>
</dbReference>
<reference evidence="10 11" key="1">
    <citation type="submission" date="2017-04" db="EMBL/GenBank/DDBJ databases">
        <authorList>
            <person name="Afonso C.L."/>
            <person name="Miller P.J."/>
            <person name="Scott M.A."/>
            <person name="Spackman E."/>
            <person name="Goraichik I."/>
            <person name="Dimitrov K.M."/>
            <person name="Suarez D.L."/>
            <person name="Swayne D.E."/>
        </authorList>
    </citation>
    <scope>NUCLEOTIDE SEQUENCE [LARGE SCALE GENOMIC DNA]</scope>
    <source>
        <strain evidence="10 11">11</strain>
    </source>
</reference>
<dbReference type="OrthoDB" id="9776552at2"/>
<keyword evidence="4" id="KW-0808">Transferase</keyword>
<evidence type="ECO:0000256" key="4">
    <source>
        <dbReference type="ARBA" id="ARBA00022679"/>
    </source>
</evidence>
<organism evidence="10 11">
    <name type="scientific">Paenibacillus aquistagni</name>
    <dbReference type="NCBI Taxonomy" id="1852522"/>
    <lineage>
        <taxon>Bacteria</taxon>
        <taxon>Bacillati</taxon>
        <taxon>Bacillota</taxon>
        <taxon>Bacilli</taxon>
        <taxon>Bacillales</taxon>
        <taxon>Paenibacillaceae</taxon>
        <taxon>Paenibacillus</taxon>
    </lineage>
</organism>
<dbReference type="InterPro" id="IPR003660">
    <property type="entry name" value="HAMP_dom"/>
</dbReference>